<evidence type="ECO:0000256" key="2">
    <source>
        <dbReference type="ARBA" id="ARBA00022741"/>
    </source>
</evidence>
<dbReference type="PANTHER" id="PTHR42939">
    <property type="entry name" value="ABC TRANSPORTER ATP-BINDING PROTEIN ALBC-RELATED"/>
    <property type="match status" value="1"/>
</dbReference>
<keyword evidence="3 5" id="KW-0067">ATP-binding</keyword>
<dbReference type="SMART" id="SM00382">
    <property type="entry name" value="AAA"/>
    <property type="match status" value="1"/>
</dbReference>
<dbReference type="GO" id="GO:0005524">
    <property type="term" value="F:ATP binding"/>
    <property type="evidence" value="ECO:0007669"/>
    <property type="project" value="UniProtKB-KW"/>
</dbReference>
<dbReference type="PANTHER" id="PTHR42939:SF1">
    <property type="entry name" value="ABC TRANSPORTER ATP-BINDING PROTEIN ALBC-RELATED"/>
    <property type="match status" value="1"/>
</dbReference>
<dbReference type="InterPro" id="IPR003593">
    <property type="entry name" value="AAA+_ATPase"/>
</dbReference>
<evidence type="ECO:0000259" key="4">
    <source>
        <dbReference type="PROSITE" id="PS50893"/>
    </source>
</evidence>
<sequence length="206" mass="23504">MKLGRVSYPPSLKEVTLTIPRGITYLSGSNGAGKSTLLDCLSGVNPAYEGTILGNESVVYLNQQLYFSPRLRARDFLDFICQLEGIKAYEQLFNAFLKTYDWVETYESIQNKQVGKLSGGERRCFFFIVICFLEREWYLFDEPFAGVDEAGKKVMINMMKALLRQGRNILLTSHEKEPLRDFEALNVIELTEGTLILKSVHKNHTD</sequence>
<dbReference type="Proteomes" id="UP001432099">
    <property type="component" value="Chromosome"/>
</dbReference>
<reference evidence="5" key="1">
    <citation type="journal article" date="2024" name="Int. J. Syst. Evol. Microbiol.">
        <title>Turicibacter faecis sp. nov., isolated from faeces of heart failure mouse model.</title>
        <authorList>
            <person name="Imamura Y."/>
            <person name="Motooka D."/>
            <person name="Nakajima Y."/>
            <person name="Ito S."/>
            <person name="Kitakaze M."/>
            <person name="Iida T."/>
            <person name="Nakamura S."/>
        </authorList>
    </citation>
    <scope>NUCLEOTIDE SEQUENCE</scope>
    <source>
        <strain evidence="5">TC023</strain>
    </source>
</reference>
<accession>A0ABN6ZAM4</accession>
<gene>
    <name evidence="5" type="ORF">T23_09560</name>
</gene>
<keyword evidence="2" id="KW-0547">Nucleotide-binding</keyword>
<dbReference type="Pfam" id="PF00005">
    <property type="entry name" value="ABC_tran"/>
    <property type="match status" value="1"/>
</dbReference>
<evidence type="ECO:0000256" key="3">
    <source>
        <dbReference type="ARBA" id="ARBA00022840"/>
    </source>
</evidence>
<keyword evidence="6" id="KW-1185">Reference proteome</keyword>
<dbReference type="RefSeq" id="WP_262953592.1">
    <property type="nucleotide sequence ID" value="NZ_AP028127.1"/>
</dbReference>
<evidence type="ECO:0000313" key="6">
    <source>
        <dbReference type="Proteomes" id="UP001432099"/>
    </source>
</evidence>
<name>A0ABN6ZAM4_9FIRM</name>
<evidence type="ECO:0000256" key="1">
    <source>
        <dbReference type="ARBA" id="ARBA00022448"/>
    </source>
</evidence>
<proteinExistence type="predicted"/>
<dbReference type="SUPFAM" id="SSF52540">
    <property type="entry name" value="P-loop containing nucleoside triphosphate hydrolases"/>
    <property type="match status" value="1"/>
</dbReference>
<dbReference type="Gene3D" id="3.40.50.300">
    <property type="entry name" value="P-loop containing nucleotide triphosphate hydrolases"/>
    <property type="match status" value="1"/>
</dbReference>
<dbReference type="EMBL" id="AP028127">
    <property type="protein sequence ID" value="BEH90854.1"/>
    <property type="molecule type" value="Genomic_DNA"/>
</dbReference>
<feature type="domain" description="ABC transporter" evidence="4">
    <location>
        <begin position="1"/>
        <end position="206"/>
    </location>
</feature>
<dbReference type="InterPro" id="IPR027417">
    <property type="entry name" value="P-loop_NTPase"/>
</dbReference>
<protein>
    <submittedName>
        <fullName evidence="5">ABC transporter ATP-binding protein</fullName>
    </submittedName>
</protein>
<evidence type="ECO:0000313" key="5">
    <source>
        <dbReference type="EMBL" id="BEH90854.1"/>
    </source>
</evidence>
<dbReference type="InterPro" id="IPR003439">
    <property type="entry name" value="ABC_transporter-like_ATP-bd"/>
</dbReference>
<organism evidence="5 6">
    <name type="scientific">Turicibacter faecis</name>
    <dbReference type="NCBI Taxonomy" id="2963365"/>
    <lineage>
        <taxon>Bacteria</taxon>
        <taxon>Bacillati</taxon>
        <taxon>Bacillota</taxon>
        <taxon>Erysipelotrichia</taxon>
        <taxon>Erysipelotrichales</taxon>
        <taxon>Turicibacteraceae</taxon>
        <taxon>Turicibacter</taxon>
    </lineage>
</organism>
<dbReference type="InterPro" id="IPR051782">
    <property type="entry name" value="ABC_Transporter_VariousFunc"/>
</dbReference>
<keyword evidence="1" id="KW-0813">Transport</keyword>
<dbReference type="PROSITE" id="PS50893">
    <property type="entry name" value="ABC_TRANSPORTER_2"/>
    <property type="match status" value="1"/>
</dbReference>